<dbReference type="InterPro" id="IPR042099">
    <property type="entry name" value="ANL_N_sf"/>
</dbReference>
<comment type="caution">
    <text evidence="5">The sequence shown here is derived from an EMBL/GenBank/DDBJ whole genome shotgun (WGS) entry which is preliminary data.</text>
</comment>
<dbReference type="EMBL" id="JAPFFF010000006">
    <property type="protein sequence ID" value="KAK8887209.1"/>
    <property type="molecule type" value="Genomic_DNA"/>
</dbReference>
<proteinExistence type="predicted"/>
<dbReference type="PROSITE" id="PS00455">
    <property type="entry name" value="AMP_BINDING"/>
    <property type="match status" value="1"/>
</dbReference>
<reference evidence="5 6" key="1">
    <citation type="submission" date="2024-04" db="EMBL/GenBank/DDBJ databases">
        <title>Tritrichomonas musculus Genome.</title>
        <authorList>
            <person name="Alves-Ferreira E."/>
            <person name="Grigg M."/>
            <person name="Lorenzi H."/>
            <person name="Galac M."/>
        </authorList>
    </citation>
    <scope>NUCLEOTIDE SEQUENCE [LARGE SCALE GENOMIC DNA]</scope>
    <source>
        <strain evidence="5 6">EAF2021</strain>
    </source>
</reference>
<name>A0ABR2K7Z3_9EUKA</name>
<organism evidence="5 6">
    <name type="scientific">Tritrichomonas musculus</name>
    <dbReference type="NCBI Taxonomy" id="1915356"/>
    <lineage>
        <taxon>Eukaryota</taxon>
        <taxon>Metamonada</taxon>
        <taxon>Parabasalia</taxon>
        <taxon>Tritrichomonadida</taxon>
        <taxon>Tritrichomonadidae</taxon>
        <taxon>Tritrichomonas</taxon>
    </lineage>
</organism>
<evidence type="ECO:0000256" key="1">
    <source>
        <dbReference type="ARBA" id="ARBA00022741"/>
    </source>
</evidence>
<evidence type="ECO:0000256" key="2">
    <source>
        <dbReference type="ARBA" id="ARBA00022840"/>
    </source>
</evidence>
<evidence type="ECO:0000313" key="6">
    <source>
        <dbReference type="Proteomes" id="UP001470230"/>
    </source>
</evidence>
<protein>
    <recommendedName>
        <fullName evidence="4">AMP-dependent synthetase/ligase domain-containing protein</fullName>
    </recommendedName>
</protein>
<dbReference type="PANTHER" id="PTHR43272:SF33">
    <property type="entry name" value="AMP-BINDING DOMAIN-CONTAINING PROTEIN-RELATED"/>
    <property type="match status" value="1"/>
</dbReference>
<dbReference type="SUPFAM" id="SSF56801">
    <property type="entry name" value="Acetyl-CoA synthetase-like"/>
    <property type="match status" value="1"/>
</dbReference>
<evidence type="ECO:0000256" key="3">
    <source>
        <dbReference type="SAM" id="MobiDB-lite"/>
    </source>
</evidence>
<feature type="compositionally biased region" description="Polar residues" evidence="3">
    <location>
        <begin position="1"/>
        <end position="10"/>
    </location>
</feature>
<dbReference type="PANTHER" id="PTHR43272">
    <property type="entry name" value="LONG-CHAIN-FATTY-ACID--COA LIGASE"/>
    <property type="match status" value="1"/>
</dbReference>
<evidence type="ECO:0000313" key="5">
    <source>
        <dbReference type="EMBL" id="KAK8887209.1"/>
    </source>
</evidence>
<gene>
    <name evidence="5" type="ORF">M9Y10_038247</name>
</gene>
<accession>A0ABR2K7Z3</accession>
<keyword evidence="6" id="KW-1185">Reference proteome</keyword>
<evidence type="ECO:0000259" key="4">
    <source>
        <dbReference type="Pfam" id="PF00501"/>
    </source>
</evidence>
<dbReference type="Pfam" id="PF00501">
    <property type="entry name" value="AMP-binding"/>
    <property type="match status" value="1"/>
</dbReference>
<sequence>MGSDLSNVISDTPGAPGESPIIMSPSIKQLQFNTEHLVSRFSDTPNISTIYELFEHTKAIAPDNPYYGMRDYDKEKGEWLNSFHFVSRKDVGEYSDALGSCLISRRLEFGSHVGILSYNRTEWIIIQETCYAFGYIPVPIYDTFGWDNINYIINHADLKYIFIVSSKLTDFIKNVNPNTSCATNLVVFDNVEQPYQVGQYGHIEGEQNAKEAVALNSNLDSNGQKKFIIEKFEDLLKFSDRFPHRPPKADTPASIMYTSGTTGKPKGCILTHSNFIATAASFYTYCYQFSHDDRYVSYLPMAHVYEAVMHVVALKVIGTVVFYSGSIPRLLDEVKMFHPTVFTGVTRVYERIMNGIQDKIKQQSFFKRCVFHTAFGIKDFCLRYLRIKRIPLLDHVFDSVQEALGGNMKLLVCGGASLSESQQQWIRIACRLQFIQGYGLTETTASTCAQVYSDCMSGNVGVLLPCTEGKLRDLPDQGYYSKDLKGELLLRGPSIFAGYYKDDEATNKVLDKNGWFSTGDIFELNKTHQLMIVSRCKELVKLSQGEYIAIPRITEIYERAENVDQVYIHAGMNARYLTAIVVIEKNAPSTINEDIILQRFNDLATKEKLNGFERIKAVKLTREPFTTQNGMSTPSLKLCRFKIQQVYQKELDEMDNKLKVLH</sequence>
<feature type="region of interest" description="Disordered" evidence="3">
    <location>
        <begin position="1"/>
        <end position="20"/>
    </location>
</feature>
<dbReference type="InterPro" id="IPR000873">
    <property type="entry name" value="AMP-dep_synth/lig_dom"/>
</dbReference>
<dbReference type="Gene3D" id="3.40.50.12780">
    <property type="entry name" value="N-terminal domain of ligase-like"/>
    <property type="match status" value="1"/>
</dbReference>
<dbReference type="Proteomes" id="UP001470230">
    <property type="component" value="Unassembled WGS sequence"/>
</dbReference>
<keyword evidence="2" id="KW-0067">ATP-binding</keyword>
<feature type="domain" description="AMP-dependent synthetase/ligase" evidence="4">
    <location>
        <begin position="87"/>
        <end position="500"/>
    </location>
</feature>
<keyword evidence="1" id="KW-0547">Nucleotide-binding</keyword>
<dbReference type="InterPro" id="IPR020845">
    <property type="entry name" value="AMP-binding_CS"/>
</dbReference>